<dbReference type="Gene3D" id="4.10.400.10">
    <property type="entry name" value="Low-density Lipoprotein Receptor"/>
    <property type="match status" value="1"/>
</dbReference>
<dbReference type="InterPro" id="IPR036055">
    <property type="entry name" value="LDL_receptor-like_sf"/>
</dbReference>
<evidence type="ECO:0000256" key="1">
    <source>
        <dbReference type="ARBA" id="ARBA00023157"/>
    </source>
</evidence>
<evidence type="ECO:0000313" key="3">
    <source>
        <dbReference type="EMBL" id="CAF4357868.1"/>
    </source>
</evidence>
<dbReference type="EMBL" id="CAJOBE010051215">
    <property type="protein sequence ID" value="CAF4357868.1"/>
    <property type="molecule type" value="Genomic_DNA"/>
</dbReference>
<dbReference type="AlphaFoldDB" id="A0A815YPQ4"/>
<reference evidence="2" key="1">
    <citation type="submission" date="2021-02" db="EMBL/GenBank/DDBJ databases">
        <authorList>
            <person name="Nowell W R."/>
        </authorList>
    </citation>
    <scope>NUCLEOTIDE SEQUENCE</scope>
</reference>
<dbReference type="InterPro" id="IPR002172">
    <property type="entry name" value="LDrepeatLR_classA_rpt"/>
</dbReference>
<accession>A0A815YPQ4</accession>
<sequence>RPNCTTSQFRCANGRCIPSSWVCGK</sequence>
<evidence type="ECO:0000313" key="2">
    <source>
        <dbReference type="EMBL" id="CAF1574571.1"/>
    </source>
</evidence>
<evidence type="ECO:0000313" key="4">
    <source>
        <dbReference type="Proteomes" id="UP000663889"/>
    </source>
</evidence>
<gene>
    <name evidence="3" type="ORF">FNK824_LOCUS42565</name>
    <name evidence="2" type="ORF">SEV965_LOCUS39714</name>
</gene>
<dbReference type="Pfam" id="PF00057">
    <property type="entry name" value="Ldl_recept_a"/>
    <property type="match status" value="1"/>
</dbReference>
<keyword evidence="1" id="KW-1015">Disulfide bond</keyword>
<comment type="caution">
    <text evidence="2">The sequence shown here is derived from an EMBL/GenBank/DDBJ whole genome shotgun (WGS) entry which is preliminary data.</text>
</comment>
<protein>
    <submittedName>
        <fullName evidence="2">Uncharacterized protein</fullName>
    </submittedName>
</protein>
<dbReference type="CDD" id="cd00112">
    <property type="entry name" value="LDLa"/>
    <property type="match status" value="1"/>
</dbReference>
<dbReference type="SUPFAM" id="SSF57424">
    <property type="entry name" value="LDL receptor-like module"/>
    <property type="match status" value="1"/>
</dbReference>
<dbReference type="Proteomes" id="UP000663874">
    <property type="component" value="Unassembled WGS sequence"/>
</dbReference>
<organism evidence="2 4">
    <name type="scientific">Rotaria sordida</name>
    <dbReference type="NCBI Taxonomy" id="392033"/>
    <lineage>
        <taxon>Eukaryota</taxon>
        <taxon>Metazoa</taxon>
        <taxon>Spiralia</taxon>
        <taxon>Gnathifera</taxon>
        <taxon>Rotifera</taxon>
        <taxon>Eurotatoria</taxon>
        <taxon>Bdelloidea</taxon>
        <taxon>Philodinida</taxon>
        <taxon>Philodinidae</taxon>
        <taxon>Rotaria</taxon>
    </lineage>
</organism>
<dbReference type="EMBL" id="CAJNOU010016232">
    <property type="protein sequence ID" value="CAF1574571.1"/>
    <property type="molecule type" value="Genomic_DNA"/>
</dbReference>
<name>A0A815YPQ4_9BILA</name>
<proteinExistence type="predicted"/>
<dbReference type="Proteomes" id="UP000663889">
    <property type="component" value="Unassembled WGS sequence"/>
</dbReference>
<feature type="non-terminal residue" evidence="2">
    <location>
        <position position="1"/>
    </location>
</feature>